<organism evidence="2 3">
    <name type="scientific">Dyadobacter helix</name>
    <dbReference type="NCBI Taxonomy" id="2822344"/>
    <lineage>
        <taxon>Bacteria</taxon>
        <taxon>Pseudomonadati</taxon>
        <taxon>Bacteroidota</taxon>
        <taxon>Cytophagia</taxon>
        <taxon>Cytophagales</taxon>
        <taxon>Spirosomataceae</taxon>
        <taxon>Dyadobacter</taxon>
    </lineage>
</organism>
<keyword evidence="1" id="KW-0812">Transmembrane</keyword>
<evidence type="ECO:0000256" key="1">
    <source>
        <dbReference type="SAM" id="Phobius"/>
    </source>
</evidence>
<sequence>MRRPTDKTEEQEWIERYLEGKMSEDERKHFETELAKDINLSMDTQQLKQAHRLMKEAFLEEQALATVRRLQAASRSREKIIYWSRYLAAASVSGIIFVTYLSLSMPRFPDSENDFTVVRGANTTTMPLNQRAVFDQFFEGQAHIAEGQYILAVRNFETVLQSSDLRPYFKEAAQWHLAVAYLKSGDISRAENLYQRFDHCTDCEYTVGTMNRWKIWWQIRWKKLLP</sequence>
<feature type="transmembrane region" description="Helical" evidence="1">
    <location>
        <begin position="83"/>
        <end position="103"/>
    </location>
</feature>
<reference evidence="2" key="1">
    <citation type="submission" date="2021-04" db="EMBL/GenBank/DDBJ databases">
        <authorList>
            <person name="Rodrigo-Torres L."/>
            <person name="Arahal R. D."/>
            <person name="Lucena T."/>
        </authorList>
    </citation>
    <scope>NUCLEOTIDE SEQUENCE</scope>
    <source>
        <strain evidence="2">CECT 9275</strain>
    </source>
</reference>
<dbReference type="AlphaFoldDB" id="A0A916ND82"/>
<keyword evidence="3" id="KW-1185">Reference proteome</keyword>
<keyword evidence="1" id="KW-1133">Transmembrane helix</keyword>
<name>A0A916ND82_9BACT</name>
<gene>
    <name evidence="2" type="ORF">DYBT9275_04448</name>
</gene>
<keyword evidence="1" id="KW-0472">Membrane</keyword>
<dbReference type="Gene3D" id="1.25.40.10">
    <property type="entry name" value="Tetratricopeptide repeat domain"/>
    <property type="match status" value="1"/>
</dbReference>
<evidence type="ECO:0000313" key="2">
    <source>
        <dbReference type="EMBL" id="CAG5009220.1"/>
    </source>
</evidence>
<dbReference type="InterPro" id="IPR011990">
    <property type="entry name" value="TPR-like_helical_dom_sf"/>
</dbReference>
<evidence type="ECO:0008006" key="4">
    <source>
        <dbReference type="Google" id="ProtNLM"/>
    </source>
</evidence>
<dbReference type="RefSeq" id="WP_215240824.1">
    <property type="nucleotide sequence ID" value="NZ_CAJRAF010000002.1"/>
</dbReference>
<dbReference type="SUPFAM" id="SSF48452">
    <property type="entry name" value="TPR-like"/>
    <property type="match status" value="1"/>
</dbReference>
<accession>A0A916ND82</accession>
<proteinExistence type="predicted"/>
<protein>
    <recommendedName>
        <fullName evidence="4">Tetratricopeptide repeat protein</fullName>
    </recommendedName>
</protein>
<dbReference type="EMBL" id="CAJRAF010000002">
    <property type="protein sequence ID" value="CAG5009220.1"/>
    <property type="molecule type" value="Genomic_DNA"/>
</dbReference>
<dbReference type="Proteomes" id="UP000680038">
    <property type="component" value="Unassembled WGS sequence"/>
</dbReference>
<evidence type="ECO:0000313" key="3">
    <source>
        <dbReference type="Proteomes" id="UP000680038"/>
    </source>
</evidence>
<comment type="caution">
    <text evidence="2">The sequence shown here is derived from an EMBL/GenBank/DDBJ whole genome shotgun (WGS) entry which is preliminary data.</text>
</comment>